<protein>
    <submittedName>
        <fullName evidence="1">Uncharacterized protein</fullName>
    </submittedName>
</protein>
<keyword evidence="2" id="KW-1185">Reference proteome</keyword>
<dbReference type="Proteomes" id="UP001143463">
    <property type="component" value="Unassembled WGS sequence"/>
</dbReference>
<dbReference type="EMBL" id="BSFQ01000008">
    <property type="protein sequence ID" value="GLL11362.1"/>
    <property type="molecule type" value="Genomic_DNA"/>
</dbReference>
<reference evidence="1" key="2">
    <citation type="submission" date="2023-01" db="EMBL/GenBank/DDBJ databases">
        <authorList>
            <person name="Sun Q."/>
            <person name="Evtushenko L."/>
        </authorList>
    </citation>
    <scope>NUCLEOTIDE SEQUENCE</scope>
    <source>
        <strain evidence="1">VKM Ac-1069</strain>
    </source>
</reference>
<comment type="caution">
    <text evidence="1">The sequence shown here is derived from an EMBL/GenBank/DDBJ whole genome shotgun (WGS) entry which is preliminary data.</text>
</comment>
<evidence type="ECO:0000313" key="1">
    <source>
        <dbReference type="EMBL" id="GLL11362.1"/>
    </source>
</evidence>
<gene>
    <name evidence="1" type="ORF">GCM10017577_25030</name>
</gene>
<organism evidence="1 2">
    <name type="scientific">Pseudonocardia halophobica</name>
    <dbReference type="NCBI Taxonomy" id="29401"/>
    <lineage>
        <taxon>Bacteria</taxon>
        <taxon>Bacillati</taxon>
        <taxon>Actinomycetota</taxon>
        <taxon>Actinomycetes</taxon>
        <taxon>Pseudonocardiales</taxon>
        <taxon>Pseudonocardiaceae</taxon>
        <taxon>Pseudonocardia</taxon>
    </lineage>
</organism>
<proteinExistence type="predicted"/>
<accession>A0A9W6L1V2</accession>
<name>A0A9W6L1V2_9PSEU</name>
<sequence>MGIMPPAVRGDQTEANRALYAAVNTLPAAFAIPVGDILRSLAVADRLIERGPDPEVWGPTTVPPAEWADIQRRGLLAGVLDDYRTTLAHLDGPALRRAADTLTAPTS</sequence>
<evidence type="ECO:0000313" key="2">
    <source>
        <dbReference type="Proteomes" id="UP001143463"/>
    </source>
</evidence>
<reference evidence="1" key="1">
    <citation type="journal article" date="2014" name="Int. J. Syst. Evol. Microbiol.">
        <title>Complete genome sequence of Corynebacterium casei LMG S-19264T (=DSM 44701T), isolated from a smear-ripened cheese.</title>
        <authorList>
            <consortium name="US DOE Joint Genome Institute (JGI-PGF)"/>
            <person name="Walter F."/>
            <person name="Albersmeier A."/>
            <person name="Kalinowski J."/>
            <person name="Ruckert C."/>
        </authorList>
    </citation>
    <scope>NUCLEOTIDE SEQUENCE</scope>
    <source>
        <strain evidence="1">VKM Ac-1069</strain>
    </source>
</reference>
<dbReference type="RefSeq" id="WP_051737490.1">
    <property type="nucleotide sequence ID" value="NZ_BAAAUZ010000042.1"/>
</dbReference>
<dbReference type="AlphaFoldDB" id="A0A9W6L1V2"/>